<sequence length="60" mass="6973">MKKNKKTNDEEYNKSEVVKRCQNKILNGCNKQDQEIVYGIKSSVSQRLSSTQMISLEQHI</sequence>
<protein>
    <submittedName>
        <fullName evidence="1">Uncharacterized protein</fullName>
    </submittedName>
</protein>
<dbReference type="EMBL" id="CAJJDN010000027">
    <property type="protein sequence ID" value="CAD8071006.1"/>
    <property type="molecule type" value="Genomic_DNA"/>
</dbReference>
<accession>A0A8S1M383</accession>
<proteinExistence type="predicted"/>
<organism evidence="1 2">
    <name type="scientific">Paramecium sonneborni</name>
    <dbReference type="NCBI Taxonomy" id="65129"/>
    <lineage>
        <taxon>Eukaryota</taxon>
        <taxon>Sar</taxon>
        <taxon>Alveolata</taxon>
        <taxon>Ciliophora</taxon>
        <taxon>Intramacronucleata</taxon>
        <taxon>Oligohymenophorea</taxon>
        <taxon>Peniculida</taxon>
        <taxon>Parameciidae</taxon>
        <taxon>Paramecium</taxon>
    </lineage>
</organism>
<name>A0A8S1M383_9CILI</name>
<dbReference type="Proteomes" id="UP000692954">
    <property type="component" value="Unassembled WGS sequence"/>
</dbReference>
<comment type="caution">
    <text evidence="1">The sequence shown here is derived from an EMBL/GenBank/DDBJ whole genome shotgun (WGS) entry which is preliminary data.</text>
</comment>
<evidence type="ECO:0000313" key="1">
    <source>
        <dbReference type="EMBL" id="CAD8071006.1"/>
    </source>
</evidence>
<gene>
    <name evidence="1" type="ORF">PSON_ATCC_30995.1.T0270281</name>
</gene>
<keyword evidence="2" id="KW-1185">Reference proteome</keyword>
<reference evidence="1" key="1">
    <citation type="submission" date="2021-01" db="EMBL/GenBank/DDBJ databases">
        <authorList>
            <consortium name="Genoscope - CEA"/>
            <person name="William W."/>
        </authorList>
    </citation>
    <scope>NUCLEOTIDE SEQUENCE</scope>
</reference>
<evidence type="ECO:0000313" key="2">
    <source>
        <dbReference type="Proteomes" id="UP000692954"/>
    </source>
</evidence>
<dbReference type="AlphaFoldDB" id="A0A8S1M383"/>